<evidence type="ECO:0000256" key="4">
    <source>
        <dbReference type="ARBA" id="ARBA00023043"/>
    </source>
</evidence>
<dbReference type="Proteomes" id="UP000439903">
    <property type="component" value="Unassembled WGS sequence"/>
</dbReference>
<evidence type="ECO:0000256" key="2">
    <source>
        <dbReference type="ARBA" id="ARBA00022553"/>
    </source>
</evidence>
<evidence type="ECO:0000256" key="5">
    <source>
        <dbReference type="ARBA" id="ARBA00023242"/>
    </source>
</evidence>
<name>A0A8H4A2N5_GIGMA</name>
<comment type="caution">
    <text evidence="6">The sequence shown here is derived from an EMBL/GenBank/DDBJ whole genome shotgun (WGS) entry which is preliminary data.</text>
</comment>
<gene>
    <name evidence="6" type="ORF">F8M41_010011</name>
</gene>
<keyword evidence="3" id="KW-0677">Repeat</keyword>
<evidence type="ECO:0000256" key="1">
    <source>
        <dbReference type="ARBA" id="ARBA00004123"/>
    </source>
</evidence>
<evidence type="ECO:0000313" key="7">
    <source>
        <dbReference type="Proteomes" id="UP000439903"/>
    </source>
</evidence>
<organism evidence="6 7">
    <name type="scientific">Gigaspora margarita</name>
    <dbReference type="NCBI Taxonomy" id="4874"/>
    <lineage>
        <taxon>Eukaryota</taxon>
        <taxon>Fungi</taxon>
        <taxon>Fungi incertae sedis</taxon>
        <taxon>Mucoromycota</taxon>
        <taxon>Glomeromycotina</taxon>
        <taxon>Glomeromycetes</taxon>
        <taxon>Diversisporales</taxon>
        <taxon>Gigasporaceae</taxon>
        <taxon>Gigaspora</taxon>
    </lineage>
</organism>
<accession>A0A8H4A2N5</accession>
<reference evidence="6 7" key="1">
    <citation type="journal article" date="2019" name="Environ. Microbiol.">
        <title>At the nexus of three kingdoms: the genome of the mycorrhizal fungus Gigaspora margarita provides insights into plant, endobacterial and fungal interactions.</title>
        <authorList>
            <person name="Venice F."/>
            <person name="Ghignone S."/>
            <person name="Salvioli di Fossalunga A."/>
            <person name="Amselem J."/>
            <person name="Novero M."/>
            <person name="Xianan X."/>
            <person name="Sedzielewska Toro K."/>
            <person name="Morin E."/>
            <person name="Lipzen A."/>
            <person name="Grigoriev I.V."/>
            <person name="Henrissat B."/>
            <person name="Martin F.M."/>
            <person name="Bonfante P."/>
        </authorList>
    </citation>
    <scope>NUCLEOTIDE SEQUENCE [LARGE SCALE GENOMIC DNA]</scope>
    <source>
        <strain evidence="6 7">BEG34</strain>
    </source>
</reference>
<evidence type="ECO:0000313" key="6">
    <source>
        <dbReference type="EMBL" id="KAF0396832.1"/>
    </source>
</evidence>
<dbReference type="PANTHER" id="PTHR15263">
    <property type="entry name" value="I-KAPPA-B-LIKE PROTEIN IKBL"/>
    <property type="match status" value="1"/>
</dbReference>
<dbReference type="GO" id="GO:0043124">
    <property type="term" value="P:negative regulation of canonical NF-kappaB signal transduction"/>
    <property type="evidence" value="ECO:0007669"/>
    <property type="project" value="InterPro"/>
</dbReference>
<dbReference type="PANTHER" id="PTHR15263:SF1">
    <property type="entry name" value="NF-KAPPA-B INHIBITOR-LIKE PROTEIN 1"/>
    <property type="match status" value="1"/>
</dbReference>
<protein>
    <submittedName>
        <fullName evidence="6">Uncharacterized protein</fullName>
    </submittedName>
</protein>
<evidence type="ECO:0000256" key="3">
    <source>
        <dbReference type="ARBA" id="ARBA00022737"/>
    </source>
</evidence>
<dbReference type="InterPro" id="IPR038753">
    <property type="entry name" value="NFKBIL1"/>
</dbReference>
<keyword evidence="2" id="KW-0597">Phosphoprotein</keyword>
<keyword evidence="7" id="KW-1185">Reference proteome</keyword>
<proteinExistence type="predicted"/>
<dbReference type="EMBL" id="WTPW01002110">
    <property type="protein sequence ID" value="KAF0396832.1"/>
    <property type="molecule type" value="Genomic_DNA"/>
</dbReference>
<comment type="subcellular location">
    <subcellularLocation>
        <location evidence="1">Nucleus</location>
    </subcellularLocation>
</comment>
<dbReference type="GO" id="GO:0005634">
    <property type="term" value="C:nucleus"/>
    <property type="evidence" value="ECO:0007669"/>
    <property type="project" value="UniProtKB-SubCell"/>
</dbReference>
<dbReference type="OrthoDB" id="412109at2759"/>
<keyword evidence="5" id="KW-0539">Nucleus</keyword>
<keyword evidence="4" id="KW-0040">ANK repeat</keyword>
<dbReference type="AlphaFoldDB" id="A0A8H4A2N5"/>
<sequence>MSSKTWLQDLFDAMAEDEGDYYSNSFYYEEGTRGSKGIDSLSEEDYAAFIRKGMYEKQHEQELKDQRRREDEFKRKQREKQRKMAEMQAEQRRLMRHKHARLREIRLERRALYLARWNQFDVNGQSSIEFKDIPWPTADIKRLSKDSINDFLLSGIEDNSEIRTILRQEQIRFHPDRWHRWIKRVPTERQKKKIMETVTEISRTINVLCEERCP</sequence>